<evidence type="ECO:0000313" key="2">
    <source>
        <dbReference type="EMBL" id="MEB3347779.1"/>
    </source>
</evidence>
<evidence type="ECO:0000313" key="3">
    <source>
        <dbReference type="Proteomes" id="UP001327027"/>
    </source>
</evidence>
<dbReference type="NCBIfam" id="TIGR04131">
    <property type="entry name" value="Bac_Flav_CTERM"/>
    <property type="match status" value="1"/>
</dbReference>
<dbReference type="InterPro" id="IPR047589">
    <property type="entry name" value="DUF11_rpt"/>
</dbReference>
<dbReference type="Gene3D" id="3.50.30.30">
    <property type="match status" value="1"/>
</dbReference>
<proteinExistence type="predicted"/>
<dbReference type="Pfam" id="PF02225">
    <property type="entry name" value="PA"/>
    <property type="match status" value="1"/>
</dbReference>
<feature type="domain" description="PA" evidence="1">
    <location>
        <begin position="184"/>
        <end position="264"/>
    </location>
</feature>
<dbReference type="SUPFAM" id="SSF52025">
    <property type="entry name" value="PA domain"/>
    <property type="match status" value="1"/>
</dbReference>
<accession>A0ABU6A0Y0</accession>
<dbReference type="Proteomes" id="UP001327027">
    <property type="component" value="Unassembled WGS sequence"/>
</dbReference>
<dbReference type="EMBL" id="JAYKLX010000010">
    <property type="protein sequence ID" value="MEB3347779.1"/>
    <property type="molecule type" value="Genomic_DNA"/>
</dbReference>
<dbReference type="InterPro" id="IPR026341">
    <property type="entry name" value="T9SS_type_B"/>
</dbReference>
<protein>
    <submittedName>
        <fullName evidence="2">T9SS type B sorting domain-containing protein</fullName>
    </submittedName>
</protein>
<organism evidence="2 3">
    <name type="scientific">Aquimarina gracilis</name>
    <dbReference type="NCBI Taxonomy" id="874422"/>
    <lineage>
        <taxon>Bacteria</taxon>
        <taxon>Pseudomonadati</taxon>
        <taxon>Bacteroidota</taxon>
        <taxon>Flavobacteriia</taxon>
        <taxon>Flavobacteriales</taxon>
        <taxon>Flavobacteriaceae</taxon>
        <taxon>Aquimarina</taxon>
    </lineage>
</organism>
<dbReference type="InterPro" id="IPR025667">
    <property type="entry name" value="SprB_repeat"/>
</dbReference>
<dbReference type="InterPro" id="IPR003137">
    <property type="entry name" value="PA_domain"/>
</dbReference>
<sequence>MKSKVLTLIMNKGNCQRLTLVLIMLLSTVGLFGQQGFRPRQDISTKGDVLMIGNAIHGRIQDPNGDYNTLGTNNGSSFQTSYIDIDGDNTTFSSSSADLEDPNIGCTEIIYAGLYWSANYYLAREDSPNNYSSDEVDVFQVYGITDSDSNTILNINNSQFRGRYFVRNSEFSNDVSNIRLSPASANLVVAQPTNGCSITNGAQLAGNIAVIQSGSGGCSDRERVVNAQNAGAVGVVLINDNGNLHRLTGNGTTTITIPSVSMGNNNFFCCGSQNPITELLAETEVVNATLSTTGDEQETGLPTNDTRKTGTADFQNILFGFGAPGAVTYNAIAPQAGTMVIDVNGVPTTTHGGVIYDGYLNSATNPGTSASDNVPYVCYADVTSIVQANGYGTYTVGNMKATVGVTSGVSGATGGWTLVVIYSDPDVSAVNRFISVFDGFREIQGGSSASTVDLPISGFRTLPAPNPVNVRFGAATLEGDSGIDDDNLQIQNTSNNYVDIFNAANPQDNFFNSSISLDGVVTTNRNPASANTLGFDSDIFELENDAKDLIPNGATSADFRLETNGDTYQAFMTVFSIEEIVPELRILKEVYDPSDLSTVINNQSVELGDQLIYRLRIENTGNEDYNGNVIVDDILPANVDLVSVDGIDIAANPTGNLSTIPSISYTSTGVGTGGVQTIQFSIPPNLLTHSEPGIPGTGELTIDFRVQLVADCLSLRDACSDEINNVAQATYTGILSGVTVTDDPSSSALLACGNTDGLATNFLANVPACPSDVSFCGGVLQLVAGDGYDRYTWSGPNGFSEVTTTNVVNIPTGTAGVYTVIKEDTDPSDGTCMTLTEEFTVTDFTTIAHPLEDNADPMDPDFEDFIEYFDDSNGGCNVPLAKINLCGDQTYTLNTGFVPGNLINITWQELTNNACLDRDDNCPAITGGCDAIANWTNIATPPLTTSLDFDTAGEYRVVVEFDGGCTQVFYFDVNKNDYQPLVDVVDMECDNDGSVQVNNIPPGDTYRFLIRPQGDPAPTVADVALFTNSDGLFPITFQTNPFDFTVYAIDTAFPNCVYEIDGTVRSFDPEFRIRVVDPTCVNNDNGNGLGDVFVEVIGGIPQYEYRLVGGPNNVDLVSGNSDASNGDFAFRDLDPGTYDIEIVSNRNPDPECVYSTLDDPTLPKVIIDSAPAFTAEARITAPPTCTSGAIVEIVVTSSGTGPYQFAELGGVFSTNNTFTLPDTATTADIFTYQVSDTSVTDGCIIEVEVRGPEPYQPIVIQSVNPVDPLCPTDLGRIEVTLDPASDVAGRTFTFELLDNTNTPIATQTATGVTFPSPGPFTFANVPSGTGYTVRVSHNNTTDPTAADICPIEDGTYDIGGVTAVSFDANVTKPLTCVTGDEDAQVTINNFAGGSTGTWEWSLDPDPMATWNAVPGSGTVTINVATAQTGFTVYVRDPAAINCAVPESVDIDPLLDLDSVVVANERDADCINQTFVVDVSASPALSAADVTNGVEIDFTVSPAPASGPATFSITTSAGVQALTFNRDVTYTITATRTDNQCSANTTLFRDLINEIAILNAAQDSQVSCNGGSDGAFSFTVDTSLFPTFNFEIYDSAIPVPGTATPIFTGSSSTATTTVDSGDVALDAGTYTIRVIDPASGATVATSCFAEREVTITQPDPITFDIDPVEQTCPTGNTVTISNVQGGSGTGYTYILYDDSPTTGGTPIGPSRPINQPYENVPAGTGYVIIVTDGTTTCSSAEQTVPDIIALTDPVIAEGTVDYCLGINADETFPDNTVSFEIDITTPGTGEHFYTVTRDGTLVIPSTSLGVIAAPTTFSTTPPPALDQAGVYQFIVTDSKGCASTPVDITIEEPIELTAAFVRDILCNASGDPGDPDQAGEILLTRSNGYAPISPATNYIIEVSTDNGATFNPTTISGPGLTFTFNTATPGIYRFRISDGRGCKAISEPVELTAPVDPIFSAADVALLCADDTGEVIVNINGPDNYTISFNSDPPIPVTSAQTSFSGIAPNNLAPYGYTITSDKGCIYNGTVNVTSPEPITISEVSRDDLDCIPDGMGGNIGTPGQITLAIDGGNPDASLDADDPLITYELIKDGVTTAILPVSPPPANPTAVDQIQYPNLDPGIYTVIVTDDNGCSQDFDFTIADIANDLNLNLAVGSDCITGAIVDLTIIGGTGPYELSYNSELGPIGPILLAGNTYTTLAGELDFGIFYTFEVVDTSGSGCRFFITRQVPPPAAPTIVLGTPVPEQCENADDGEIEFTVDNYSPIPTTLTWEVRQLSDNAIVLSGGPVAAPGGPVPINTNTFTAPIGATGLPPGRYYIRVTEDAGGGRGCSTASADFLIEEAEPLDLTAGTELQGNCNEPSRVTMTTTGGNPFTSGTTDGYLYLRVDEIAGSPAIAFAALTAANFTAPAAANTVISTTNTIDLGSTAGTAFYIAAIDDNDCIVGYERVVAAMDTEPTISFVPPPPPGPFVDDPCNYDNNYTFTVSGIDGVLIGGTSYTYEIEIDDSEDPTDVPRTFTDTDAGTFQFTVTSAGLYRVTIIDANGCRNSDTIRVYDPLEFDAEFITPPTCNDPDGVVQVELTSGIPAGTLTYAITGINGTPNPATAVQGPVIVGPPQTTTFTGVPPGEYQITITDPDRGPAGCPFTTTVSIEAPIEPVLIAPVTNPIVSCIGAEDATLTAILRGDPAPPAVTPPSSIDPRATYMYQIVSGPVPPPLTVPTALQSSPSFPNLGAGTYRVRVVATLNNGTSGSPPAPLDVECEFELDYTIDAPTVVSFGLAPGDAFSCSAGNVVNTATINITGISGGTPPYTVRVVEPAPSTVVRVINVPTPVTDPFPVDAPVITGGTYSIQVIDSNNCPVTAQTIAVPGLPTMTSASAAPQVSATCTNDETVRVTVVGGSGNYSFEGFDDTNASIGIINPIAGIDFADFPLTGGEPGDFYRFVITDEGTMCTIDTNYTIPEFDFLEVRAQEESSETCFEEEDGRARVFILGYAGEFSYTIVDASATIVYDSAAQGTNETTDGDITTEDSFVVPRLGEPGLGIGNYTINITEIDAPECTDSANFNIMGPTNDFEIVLDARNDQESCDPGTDGAYQASFTGAQGPIGGIVVRYELTGPVNQNNTTGTFTNLPAGSYTVTAYNDIDGAGPGTLECTDTDTFTIFPPADDVAITNVVDNDVSCFGEQDGSIVVTANGTDTPLRYELRNAVGDIVRAQQTSATFDLLAPGNYTITVYDDLNCTETAPAVINEKAELTVNFDATLITCIGNPNPSITATVTGGFDTSTGGIIDGRTIVTYVVMDASDPLNPVELTRNNTGIFPLTEGNYQFFVIDSNNCQSDLSALLPVIPIPDIEIDLDERFAFVNCNGGANGVIDASVTGGTGAYTYTLSTVGGVLSDGTPFTPIVQSNSEFRDLAPAQYIYTVTSERSCEAEDRFTIINPPLFEPVFTPSNVTCEGFDNGTIRIDASGGTPPYSFAINNEEFLNDVSDGEIGSHVFEELAPGTYTVIAQDALGCSEIRDIEITEPDALMVAVDGEPTPETCFGDADGAVTVIITGGTEPYRTNITNNDADFVEGLLTYENLPAGITTVYIIDANDCRTELPVTIEPGVILNAVLSDRLECPVIDNAGNVIQPPRYFIDFVLGDDSVTEDIVYTLIGINGTPNPTSNFNMTGEFEVAPGQYEGTMLHANGCEESAGTIEVDVYEPLSLPVAQMTNNPLDPNEYEIIVSGGIPPYTYFVSFDGVEEELESNIFAIRQTGDYVLRVVDSSGCEVIATQFLTYINIRIPNYFTPDDPNGTPEERFWYPRQITPNIDDPFFFENMEVMVFDRYGRMLAEFKGDQQGWDGLYQGKQLPSGDYWFTIQLNDIDKREFTGHFTLYR</sequence>
<gene>
    <name evidence="2" type="ORF">U6A24_20040</name>
</gene>
<keyword evidence="3" id="KW-1185">Reference proteome</keyword>
<name>A0ABU6A0Y0_9FLAO</name>
<dbReference type="Pfam" id="PF13573">
    <property type="entry name" value="SprB"/>
    <property type="match status" value="4"/>
</dbReference>
<reference evidence="2 3" key="1">
    <citation type="journal article" date="2013" name="Int. J. Syst. Evol. Microbiol.">
        <title>Aquimarina gracilis sp. nov., isolated from the gut microflora of a mussel, Mytilus coruscus, and emended description of Aquimarina spongiae.</title>
        <authorList>
            <person name="Park S.C."/>
            <person name="Choe H.N."/>
            <person name="Baik K.S."/>
            <person name="Seong C.N."/>
        </authorList>
    </citation>
    <scope>NUCLEOTIDE SEQUENCE [LARGE SCALE GENOMIC DNA]</scope>
    <source>
        <strain evidence="2 3">PSC32</strain>
    </source>
</reference>
<dbReference type="Pfam" id="PF13585">
    <property type="entry name" value="CHU_C"/>
    <property type="match status" value="1"/>
</dbReference>
<evidence type="ECO:0000259" key="1">
    <source>
        <dbReference type="Pfam" id="PF02225"/>
    </source>
</evidence>
<dbReference type="NCBIfam" id="TIGR01451">
    <property type="entry name" value="B_ant_repeat"/>
    <property type="match status" value="1"/>
</dbReference>
<dbReference type="InterPro" id="IPR046450">
    <property type="entry name" value="PA_dom_sf"/>
</dbReference>
<comment type="caution">
    <text evidence="2">The sequence shown here is derived from an EMBL/GenBank/DDBJ whole genome shotgun (WGS) entry which is preliminary data.</text>
</comment>
<dbReference type="RefSeq" id="WP_324181802.1">
    <property type="nucleotide sequence ID" value="NZ_BAABAW010000011.1"/>
</dbReference>